<dbReference type="InterPro" id="IPR041698">
    <property type="entry name" value="Methyltransf_25"/>
</dbReference>
<sequence length="211" mass="24465">MMNQAVLPFTYAWIIRKCLDAFKSVLDLGCSDGVLMEKVNYDQKFEVTGVDLFKPDLLKAKKKNVYKKLIHADIRKLKLNQSFDVVLSSQVIEHLTRKEGEKLIKRMERLAEKRVVIATTVGFLPYNPIQGDESGNIFQEHKSGWKLEEFQKLGYRVYGQGTRFIYKEGGILRNAPEYTHPLFFGLSYLFSPINYYFPETSAYLQIAVKDF</sequence>
<dbReference type="SUPFAM" id="SSF53335">
    <property type="entry name" value="S-adenosyl-L-methionine-dependent methyltransferases"/>
    <property type="match status" value="1"/>
</dbReference>
<dbReference type="EMBL" id="MGGE01000057">
    <property type="protein sequence ID" value="OGM19957.1"/>
    <property type="molecule type" value="Genomic_DNA"/>
</dbReference>
<evidence type="ECO:0000313" key="2">
    <source>
        <dbReference type="EMBL" id="OGM19957.1"/>
    </source>
</evidence>
<organism evidence="2 3">
    <name type="scientific">Candidatus Woesebacteria bacterium RIFCSPHIGHO2_01_FULL_38_9</name>
    <dbReference type="NCBI Taxonomy" id="1802492"/>
    <lineage>
        <taxon>Bacteria</taxon>
        <taxon>Candidatus Woeseibacteriota</taxon>
    </lineage>
</organism>
<evidence type="ECO:0000259" key="1">
    <source>
        <dbReference type="Pfam" id="PF13649"/>
    </source>
</evidence>
<evidence type="ECO:0000313" key="3">
    <source>
        <dbReference type="Proteomes" id="UP000178419"/>
    </source>
</evidence>
<dbReference type="Proteomes" id="UP000178419">
    <property type="component" value="Unassembled WGS sequence"/>
</dbReference>
<dbReference type="Pfam" id="PF13649">
    <property type="entry name" value="Methyltransf_25"/>
    <property type="match status" value="1"/>
</dbReference>
<reference evidence="2 3" key="1">
    <citation type="journal article" date="2016" name="Nat. Commun.">
        <title>Thousands of microbial genomes shed light on interconnected biogeochemical processes in an aquifer system.</title>
        <authorList>
            <person name="Anantharaman K."/>
            <person name="Brown C.T."/>
            <person name="Hug L.A."/>
            <person name="Sharon I."/>
            <person name="Castelle C.J."/>
            <person name="Probst A.J."/>
            <person name="Thomas B.C."/>
            <person name="Singh A."/>
            <person name="Wilkins M.J."/>
            <person name="Karaoz U."/>
            <person name="Brodie E.L."/>
            <person name="Williams K.H."/>
            <person name="Hubbard S.S."/>
            <person name="Banfield J.F."/>
        </authorList>
    </citation>
    <scope>NUCLEOTIDE SEQUENCE [LARGE SCALE GENOMIC DNA]</scope>
</reference>
<protein>
    <recommendedName>
        <fullName evidence="1">Methyltransferase domain-containing protein</fullName>
    </recommendedName>
</protein>
<dbReference type="AlphaFoldDB" id="A0A1F7XY08"/>
<dbReference type="InterPro" id="IPR029063">
    <property type="entry name" value="SAM-dependent_MTases_sf"/>
</dbReference>
<name>A0A1F7XY08_9BACT</name>
<accession>A0A1F7XY08</accession>
<proteinExistence type="predicted"/>
<dbReference type="Gene3D" id="3.40.50.150">
    <property type="entry name" value="Vaccinia Virus protein VP39"/>
    <property type="match status" value="1"/>
</dbReference>
<comment type="caution">
    <text evidence="2">The sequence shown here is derived from an EMBL/GenBank/DDBJ whole genome shotgun (WGS) entry which is preliminary data.</text>
</comment>
<gene>
    <name evidence="2" type="ORF">A2714_02925</name>
</gene>
<dbReference type="CDD" id="cd02440">
    <property type="entry name" value="AdoMet_MTases"/>
    <property type="match status" value="1"/>
</dbReference>
<feature type="domain" description="Methyltransferase" evidence="1">
    <location>
        <begin position="25"/>
        <end position="111"/>
    </location>
</feature>